<dbReference type="EMBL" id="VSRR010050568">
    <property type="protein sequence ID" value="MPC79225.1"/>
    <property type="molecule type" value="Genomic_DNA"/>
</dbReference>
<comment type="caution">
    <text evidence="1">The sequence shown here is derived from an EMBL/GenBank/DDBJ whole genome shotgun (WGS) entry which is preliminary data.</text>
</comment>
<organism evidence="1 2">
    <name type="scientific">Portunus trituberculatus</name>
    <name type="common">Swimming crab</name>
    <name type="synonym">Neptunus trituberculatus</name>
    <dbReference type="NCBI Taxonomy" id="210409"/>
    <lineage>
        <taxon>Eukaryota</taxon>
        <taxon>Metazoa</taxon>
        <taxon>Ecdysozoa</taxon>
        <taxon>Arthropoda</taxon>
        <taxon>Crustacea</taxon>
        <taxon>Multicrustacea</taxon>
        <taxon>Malacostraca</taxon>
        <taxon>Eumalacostraca</taxon>
        <taxon>Eucarida</taxon>
        <taxon>Decapoda</taxon>
        <taxon>Pleocyemata</taxon>
        <taxon>Brachyura</taxon>
        <taxon>Eubrachyura</taxon>
        <taxon>Portunoidea</taxon>
        <taxon>Portunidae</taxon>
        <taxon>Portuninae</taxon>
        <taxon>Portunus</taxon>
    </lineage>
</organism>
<keyword evidence="2" id="KW-1185">Reference proteome</keyword>
<proteinExistence type="predicted"/>
<gene>
    <name evidence="1" type="ORF">E2C01_073741</name>
</gene>
<evidence type="ECO:0000313" key="1">
    <source>
        <dbReference type="EMBL" id="MPC79225.1"/>
    </source>
</evidence>
<name>A0A5B7IAI6_PORTR</name>
<accession>A0A5B7IAI6</accession>
<reference evidence="1 2" key="1">
    <citation type="submission" date="2019-05" db="EMBL/GenBank/DDBJ databases">
        <title>Another draft genome of Portunus trituberculatus and its Hox gene families provides insights of decapod evolution.</title>
        <authorList>
            <person name="Jeong J.-H."/>
            <person name="Song I."/>
            <person name="Kim S."/>
            <person name="Choi T."/>
            <person name="Kim D."/>
            <person name="Ryu S."/>
            <person name="Kim W."/>
        </authorList>
    </citation>
    <scope>NUCLEOTIDE SEQUENCE [LARGE SCALE GENOMIC DNA]</scope>
    <source>
        <tissue evidence="1">Muscle</tissue>
    </source>
</reference>
<protein>
    <submittedName>
        <fullName evidence="1">Uncharacterized protein</fullName>
    </submittedName>
</protein>
<dbReference type="AlphaFoldDB" id="A0A5B7IAI6"/>
<dbReference type="Proteomes" id="UP000324222">
    <property type="component" value="Unassembled WGS sequence"/>
</dbReference>
<sequence>MYIFKYPVLESMKLQLINSETGFPESLSEPPLDYQTSHSPTSRSLHQFKTCSEALSTTRNTRVAWPSVWVSGTRSHLRCQN</sequence>
<evidence type="ECO:0000313" key="2">
    <source>
        <dbReference type="Proteomes" id="UP000324222"/>
    </source>
</evidence>